<dbReference type="GO" id="GO:0015031">
    <property type="term" value="P:protein transport"/>
    <property type="evidence" value="ECO:0007669"/>
    <property type="project" value="UniProtKB-KW"/>
</dbReference>
<dbReference type="InterPro" id="IPR015403">
    <property type="entry name" value="Mon2/Sec7/BIG1-like_HDS"/>
</dbReference>
<evidence type="ECO:0000256" key="6">
    <source>
        <dbReference type="SAM" id="MobiDB-lite"/>
    </source>
</evidence>
<dbReference type="Gene3D" id="1.10.220.20">
    <property type="match status" value="1"/>
</dbReference>
<dbReference type="Pfam" id="PF20252">
    <property type="entry name" value="BIG2_C"/>
    <property type="match status" value="1"/>
</dbReference>
<dbReference type="Proteomes" id="UP000750522">
    <property type="component" value="Unassembled WGS sequence"/>
</dbReference>
<dbReference type="PROSITE" id="PS50190">
    <property type="entry name" value="SEC7"/>
    <property type="match status" value="1"/>
</dbReference>
<dbReference type="Pfam" id="PF09324">
    <property type="entry name" value="Sec7-like_HDS"/>
    <property type="match status" value="1"/>
</dbReference>
<dbReference type="SUPFAM" id="SSF53254">
    <property type="entry name" value="Phosphoglycerate mutase-like"/>
    <property type="match status" value="1"/>
</dbReference>
<evidence type="ECO:0000313" key="8">
    <source>
        <dbReference type="EMBL" id="KAF5100682.1"/>
    </source>
</evidence>
<dbReference type="InterPro" id="IPR016024">
    <property type="entry name" value="ARM-type_fold"/>
</dbReference>
<dbReference type="Gene3D" id="1.10.1000.11">
    <property type="entry name" value="Arf Nucleotide-binding Site Opener,domain 2"/>
    <property type="match status" value="1"/>
</dbReference>
<feature type="compositionally biased region" description="Polar residues" evidence="6">
    <location>
        <begin position="655"/>
        <end position="667"/>
    </location>
</feature>
<dbReference type="EMBL" id="QQZK01000044">
    <property type="protein sequence ID" value="KAF5100682.1"/>
    <property type="molecule type" value="Genomic_DNA"/>
</dbReference>
<feature type="region of interest" description="Disordered" evidence="6">
    <location>
        <begin position="1"/>
        <end position="140"/>
    </location>
</feature>
<dbReference type="PANTHER" id="PTHR10663">
    <property type="entry name" value="GUANYL-NUCLEOTIDE EXCHANGE FACTOR"/>
    <property type="match status" value="1"/>
</dbReference>
<dbReference type="PANTHER" id="PTHR10663:SF375">
    <property type="entry name" value="LD29171P"/>
    <property type="match status" value="1"/>
</dbReference>
<reference evidence="8" key="2">
    <citation type="submission" date="2020-01" db="EMBL/GenBank/DDBJ databases">
        <authorList>
            <person name="Perkins V."/>
            <person name="Lessard M.-H."/>
            <person name="Dugat-Bony E."/>
            <person name="Frenette M."/>
            <person name="Labrie S."/>
        </authorList>
    </citation>
    <scope>NUCLEOTIDE SEQUENCE</scope>
    <source>
        <strain evidence="8">LMA-70</strain>
    </source>
</reference>
<dbReference type="InterPro" id="IPR029033">
    <property type="entry name" value="His_PPase_superfam"/>
</dbReference>
<name>A0A9P5G4N5_GEOCN</name>
<comment type="caution">
    <text evidence="8">The sequence shown here is derived from an EMBL/GenBank/DDBJ whole genome shotgun (WGS) entry which is preliminary data.</text>
</comment>
<feature type="region of interest" description="Disordered" evidence="6">
    <location>
        <begin position="1571"/>
        <end position="1597"/>
    </location>
</feature>
<dbReference type="GO" id="GO:0030663">
    <property type="term" value="C:COPI-coated vesicle membrane"/>
    <property type="evidence" value="ECO:0007669"/>
    <property type="project" value="UniProtKB-SubCell"/>
</dbReference>
<accession>A0A9P5G4N5</accession>
<dbReference type="InterPro" id="IPR000904">
    <property type="entry name" value="Sec7_dom"/>
</dbReference>
<evidence type="ECO:0000259" key="7">
    <source>
        <dbReference type="PROSITE" id="PS50190"/>
    </source>
</evidence>
<evidence type="ECO:0000256" key="1">
    <source>
        <dbReference type="ARBA" id="ARBA00022448"/>
    </source>
</evidence>
<comment type="subcellular location">
    <subcellularLocation>
        <location evidence="5">Cytoplasmic vesicle</location>
        <location evidence="5">COPI-coated vesicle membrane</location>
    </subcellularLocation>
</comment>
<dbReference type="SUPFAM" id="SSF48371">
    <property type="entry name" value="ARM repeat"/>
    <property type="match status" value="1"/>
</dbReference>
<evidence type="ECO:0000256" key="2">
    <source>
        <dbReference type="ARBA" id="ARBA00022490"/>
    </source>
</evidence>
<feature type="domain" description="SEC7" evidence="7">
    <location>
        <begin position="676"/>
        <end position="864"/>
    </location>
</feature>
<dbReference type="InterPro" id="IPR032629">
    <property type="entry name" value="DCB_dom"/>
</dbReference>
<feature type="compositionally biased region" description="Basic and acidic residues" evidence="6">
    <location>
        <begin position="1584"/>
        <end position="1593"/>
    </location>
</feature>
<dbReference type="CDD" id="cd00171">
    <property type="entry name" value="Sec7"/>
    <property type="match status" value="1"/>
</dbReference>
<gene>
    <name evidence="8" type="ORF">DV451_002445</name>
</gene>
<feature type="compositionally biased region" description="Low complexity" evidence="6">
    <location>
        <begin position="79"/>
        <end position="103"/>
    </location>
</feature>
<dbReference type="InterPro" id="IPR013078">
    <property type="entry name" value="His_Pase_superF_clade-1"/>
</dbReference>
<feature type="region of interest" description="Disordered" evidence="6">
    <location>
        <begin position="303"/>
        <end position="333"/>
    </location>
</feature>
<dbReference type="Pfam" id="PF01369">
    <property type="entry name" value="Sec7"/>
    <property type="match status" value="1"/>
</dbReference>
<dbReference type="CDD" id="cd07067">
    <property type="entry name" value="HP_PGM_like"/>
    <property type="match status" value="1"/>
</dbReference>
<dbReference type="InterPro" id="IPR023394">
    <property type="entry name" value="Sec7_C_sf"/>
</dbReference>
<keyword evidence="1" id="KW-0813">Transport</keyword>
<dbReference type="GO" id="GO:0032012">
    <property type="term" value="P:regulation of ARF protein signal transduction"/>
    <property type="evidence" value="ECO:0007669"/>
    <property type="project" value="InterPro"/>
</dbReference>
<dbReference type="Pfam" id="PF12783">
    <property type="entry name" value="Sec7-like_HUS"/>
    <property type="match status" value="1"/>
</dbReference>
<evidence type="ECO:0000313" key="9">
    <source>
        <dbReference type="Proteomes" id="UP000750522"/>
    </source>
</evidence>
<protein>
    <recommendedName>
        <fullName evidence="7">SEC7 domain-containing protein</fullName>
    </recommendedName>
</protein>
<dbReference type="GO" id="GO:0005085">
    <property type="term" value="F:guanyl-nucleotide exchange factor activity"/>
    <property type="evidence" value="ECO:0007669"/>
    <property type="project" value="InterPro"/>
</dbReference>
<feature type="region of interest" description="Disordered" evidence="6">
    <location>
        <begin position="638"/>
        <end position="667"/>
    </location>
</feature>
<feature type="region of interest" description="Disordered" evidence="6">
    <location>
        <begin position="2100"/>
        <end position="2212"/>
    </location>
</feature>
<dbReference type="FunFam" id="1.10.220.20:FF:000002">
    <property type="entry name" value="Brefeldin A-inhibited guanine nucleotide-exchange protein 1"/>
    <property type="match status" value="1"/>
</dbReference>
<keyword evidence="2" id="KW-0963">Cytoplasm</keyword>
<dbReference type="InterPro" id="IPR046455">
    <property type="entry name" value="Sec7/BIG1-like_C"/>
</dbReference>
<organism evidence="8 9">
    <name type="scientific">Geotrichum candidum</name>
    <name type="common">Oospora lactis</name>
    <name type="synonym">Dipodascus geotrichum</name>
    <dbReference type="NCBI Taxonomy" id="1173061"/>
    <lineage>
        <taxon>Eukaryota</taxon>
        <taxon>Fungi</taxon>
        <taxon>Dikarya</taxon>
        <taxon>Ascomycota</taxon>
        <taxon>Saccharomycotina</taxon>
        <taxon>Dipodascomycetes</taxon>
        <taxon>Dipodascales</taxon>
        <taxon>Dipodascaceae</taxon>
        <taxon>Geotrichum</taxon>
    </lineage>
</organism>
<keyword evidence="4" id="KW-0472">Membrane</keyword>
<keyword evidence="3" id="KW-0653">Protein transport</keyword>
<feature type="compositionally biased region" description="Acidic residues" evidence="6">
    <location>
        <begin position="2165"/>
        <end position="2199"/>
    </location>
</feature>
<evidence type="ECO:0000256" key="5">
    <source>
        <dbReference type="ARBA" id="ARBA00060451"/>
    </source>
</evidence>
<dbReference type="Gene3D" id="3.40.50.1240">
    <property type="entry name" value="Phosphoglycerate mutase-like"/>
    <property type="match status" value="2"/>
</dbReference>
<evidence type="ECO:0000256" key="4">
    <source>
        <dbReference type="ARBA" id="ARBA00023136"/>
    </source>
</evidence>
<proteinExistence type="predicted"/>
<dbReference type="Pfam" id="PF16213">
    <property type="entry name" value="DCB"/>
    <property type="match status" value="1"/>
</dbReference>
<dbReference type="InterPro" id="IPR035999">
    <property type="entry name" value="Sec7_dom_sf"/>
</dbReference>
<dbReference type="SUPFAM" id="SSF48425">
    <property type="entry name" value="Sec7 domain"/>
    <property type="match status" value="1"/>
</dbReference>
<evidence type="ECO:0000256" key="3">
    <source>
        <dbReference type="ARBA" id="ARBA00022927"/>
    </source>
</evidence>
<sequence length="2212" mass="246085">MKMTTTENPEEPVLTDALPKSVPAAGPVKDTEALDTVDLNDDNDKPAESNNDDNVESKPETAPAPPTLVIHDTTEETTTDAVAAESSTSPSTNENSAATSTSALSHKPSVSSVNAAIDDNEEDESSLTVSKPRRSKRSHSFALSVSNISTTGQQTVSSIILFKSAFELISKHKAVSKNPTLQSFSYLEDPEVPEIDPQSGITPPPQIPIMDRAIKTVCDCFTGEGTDAKVELQIIKALMAAVLNDDLIAHGATLLKAIRQTYTIFVVSNSVPNQNVAEATLSQMVNVIFDRLKPLIKRRPGSLSGPSLDSSVQFSAPDVVDSNSSEKADTGVEQKLTLSQMESLGSSEVERVKEDLPNLDEEESDLFAKDAFLIFRALCKLSEKPLESDGLDYRSSNMRSKLLSLHLIHTILKSHMTVFLSNDIVIRSQVKGDEPFLVSIKDYICATLARNAASISPPVFEISAEIFWLILSNLRSQFKKEIEVFFAEIYFPIAEMKTSTSHQKQYFLSIIQKLSNDPRGLVEIYLNYDCDSSSAINIYESTIDYLVRYAVSPVHLTAFQLQQYTETKNKPIAVYNLSLPPAMAISNLSLSHNAEPQFPIEYSLKMTGLQSLVAVLSSLLAWSQRGIAAVSDSINKNNGTRDSIAEGATSDDASETATLQSNSTNASKILTDDPSQFQSLKIKKTAFLDAIRQFNTKPKYGIKAFLNAGILEHDTPEDIAKLLLNTEGLDKSQIGEYLGEGDPEHIAIMHAFVDLMDFSNKSFVDAMRVFLQAFRLPGEAQKIDRYMLKFAERYISDNPSVFANADTAYVLAYSVILLNTDLHSPQVKNRMTLDDFLRNNRGINDGSDLPAEYLQEIYNTIRDDEIKLLSEQHAALLSSGGQQAPSGFAGISQALATVGRDLQREAYMQASRQMSYKTEQLFKSLVSKSDGKKRSTETIFYIASHIEHVKPMFEVGWMSFLAGLSGPFQETEDSETVKLCLEGFKFSIRIACLFDVDLARISFISALSQFTNLQKLGEMKQKNVYAIKQLLATALSEGNNLKSSWKEILTCISQLERFQLISSGIEAGAIPDVTNARLASHRDSIDTQHQSRASTSGSLFSGFGLSSVSTATSHNDKPVAYDVGLGEELQSREVVITMDKIFSKSASLSGEAIVDFVRALTEVSWEEIQSSGLSEHPRTFSLQKMVDVCYYNMERIRFEWSQLWAIMGKSFNQVGCHENTNVAFFALDSLRQLSIRFFDLEELSHFKFQKDFLEPFEYVMEHNKNTQAKDMVIQCLQQMILAKSERIKSGWRTMFATFSVAAKQPYSTIVNETFDLVKKIHTSHLEQIIAQESFGSLVSCLSEIGKNQHFQKPSLHALDLLKQTIQRILVLTEKQKAATAASGEASDEDEPYNKYWFPVLSAFHDVIMNGEDLEVRSRALNYMFDTLTEYGSQFSANFWDTVCRQLLFPIFVVLKSRSEMARFNTQDDMSVWLSTTMIQALRNMIALLSHYFEILSRMLDGFLDLLVTCIIQENETVSRIGSSCILQLVEQNVDKFSPTHWTQVVDKIEFLFKSTTASELFSALFASDEEEHDEKDLGATAKNSTHEELEQSGRKNISAEANHRRQKVFRKTIMKCVLQLLMVDTMRELLERQETIEGNGETVQNGSALATSAPTVRVIGSEIYDKIPVKELLRICDLLRHSYIFSREFNDDRDLRTTLWRQGFMKQLPNLLKQESISAQVYISVMLRLYNDKRKLQIADGDEGFEAVVDEDANGIVGGVASVLGADGKVNQREAFIVSIKESDERTKATLKTTEELKLHVEKSLWPVCLEVLSRYNQIDPSETRNFKAWNPVVVSILDGIAEFPKGDFTRVISVVYPAVIDILGRDMTPQLRLAVQKVFSKVNDYVLKGKGIPVPPPPTGIPADPVLAEHGLEQAEELSVHIAKAVQPRPQQILVSPYYRCLQTATPTARALDLSLCVEPGVTRFIAGLIARLDAEQPEIDAVLLVTHAATKIALGRALLQDPEREIRTGTCSLDTYTRIPGSDKWNPVRIGETDFLSKGEEMHWGFENAYAPGSTEDIAARKLGSEPDAIPEMIKPDNAATTAATGDDEDEEVLNPIGFEAKPETPETTGAGDEGSNAKTPAAPEVGTKRKQTLVEKLALITKRRLEEEKAKQAALAEREENLEKEDEEEDEEDEEFGGEEEDDENDEEEENDEDGDVVMKESTPETTST</sequence>
<feature type="compositionally biased region" description="Basic and acidic residues" evidence="6">
    <location>
        <begin position="2146"/>
        <end position="2164"/>
    </location>
</feature>
<dbReference type="SMART" id="SM00222">
    <property type="entry name" value="Sec7"/>
    <property type="match status" value="1"/>
</dbReference>
<dbReference type="InterPro" id="IPR032691">
    <property type="entry name" value="Mon2/Sec7/BIG1-like_HUS"/>
</dbReference>
<reference evidence="8" key="1">
    <citation type="journal article" date="2020" name="Front. Microbiol.">
        <title>Phenotypic and Genetic Characterization of the Cheese Ripening Yeast Geotrichum candidum.</title>
        <authorList>
            <person name="Perkins V."/>
            <person name="Vignola S."/>
            <person name="Lessard M.H."/>
            <person name="Plante P.L."/>
            <person name="Corbeil J."/>
            <person name="Dugat-Bony E."/>
            <person name="Frenette M."/>
            <person name="Labrie S."/>
        </authorList>
    </citation>
    <scope>NUCLEOTIDE SEQUENCE</scope>
    <source>
        <strain evidence="8">LMA-70</strain>
    </source>
</reference>
<dbReference type="FunFam" id="1.10.1000.11:FF:000003">
    <property type="entry name" value="Brefeldin A-inhibited guanine nucleotide-exchange protein 1"/>
    <property type="match status" value="1"/>
</dbReference>